<dbReference type="Pfam" id="PF01381">
    <property type="entry name" value="HTH_3"/>
    <property type="match status" value="1"/>
</dbReference>
<accession>A0A382N2J7</accession>
<proteinExistence type="predicted"/>
<evidence type="ECO:0000313" key="2">
    <source>
        <dbReference type="EMBL" id="SVC53771.1"/>
    </source>
</evidence>
<gene>
    <name evidence="2" type="ORF">METZ01_LOCUS306625</name>
</gene>
<sequence length="134" mass="15061">VASGPNPIDIHVGKRVRARRTLTGLSQSKLGKAIGTTFQQVQKYERGMNRISSSRLYQIAEVLDVPIPYFFDDLPADISGRQTPGLSDMAPTPFEGDQMANQEALKLVRAYYRIQSPQLRQRLRELVKALSTQM</sequence>
<organism evidence="2">
    <name type="scientific">marine metagenome</name>
    <dbReference type="NCBI Taxonomy" id="408172"/>
    <lineage>
        <taxon>unclassified sequences</taxon>
        <taxon>metagenomes</taxon>
        <taxon>ecological metagenomes</taxon>
    </lineage>
</organism>
<feature type="domain" description="HTH cro/C1-type" evidence="1">
    <location>
        <begin position="16"/>
        <end position="70"/>
    </location>
</feature>
<name>A0A382N2J7_9ZZZZ</name>
<dbReference type="SUPFAM" id="SSF47413">
    <property type="entry name" value="lambda repressor-like DNA-binding domains"/>
    <property type="match status" value="1"/>
</dbReference>
<dbReference type="PROSITE" id="PS50943">
    <property type="entry name" value="HTH_CROC1"/>
    <property type="match status" value="1"/>
</dbReference>
<dbReference type="InterPro" id="IPR001387">
    <property type="entry name" value="Cro/C1-type_HTH"/>
</dbReference>
<dbReference type="Gene3D" id="1.10.260.40">
    <property type="entry name" value="lambda repressor-like DNA-binding domains"/>
    <property type="match status" value="1"/>
</dbReference>
<evidence type="ECO:0000259" key="1">
    <source>
        <dbReference type="PROSITE" id="PS50943"/>
    </source>
</evidence>
<dbReference type="InterPro" id="IPR010982">
    <property type="entry name" value="Lambda_DNA-bd_dom_sf"/>
</dbReference>
<dbReference type="GO" id="GO:0003677">
    <property type="term" value="F:DNA binding"/>
    <property type="evidence" value="ECO:0007669"/>
    <property type="project" value="InterPro"/>
</dbReference>
<dbReference type="CDD" id="cd00093">
    <property type="entry name" value="HTH_XRE"/>
    <property type="match status" value="1"/>
</dbReference>
<dbReference type="EMBL" id="UINC01096686">
    <property type="protein sequence ID" value="SVC53771.1"/>
    <property type="molecule type" value="Genomic_DNA"/>
</dbReference>
<reference evidence="2" key="1">
    <citation type="submission" date="2018-05" db="EMBL/GenBank/DDBJ databases">
        <authorList>
            <person name="Lanie J.A."/>
            <person name="Ng W.-L."/>
            <person name="Kazmierczak K.M."/>
            <person name="Andrzejewski T.M."/>
            <person name="Davidsen T.M."/>
            <person name="Wayne K.J."/>
            <person name="Tettelin H."/>
            <person name="Glass J.I."/>
            <person name="Rusch D."/>
            <person name="Podicherti R."/>
            <person name="Tsui H.-C.T."/>
            <person name="Winkler M.E."/>
        </authorList>
    </citation>
    <scope>NUCLEOTIDE SEQUENCE</scope>
</reference>
<protein>
    <recommendedName>
        <fullName evidence="1">HTH cro/C1-type domain-containing protein</fullName>
    </recommendedName>
</protein>
<dbReference type="AlphaFoldDB" id="A0A382N2J7"/>
<feature type="non-terminal residue" evidence="2">
    <location>
        <position position="1"/>
    </location>
</feature>
<dbReference type="SMART" id="SM00530">
    <property type="entry name" value="HTH_XRE"/>
    <property type="match status" value="1"/>
</dbReference>